<dbReference type="Pfam" id="PF13483">
    <property type="entry name" value="Lactamase_B_3"/>
    <property type="match status" value="1"/>
</dbReference>
<dbReference type="PANTHER" id="PTHR43546">
    <property type="entry name" value="UPF0173 METAL-DEPENDENT HYDROLASE MJ1163-RELATED"/>
    <property type="match status" value="1"/>
</dbReference>
<keyword evidence="1 2" id="KW-0378">Hydrolase</keyword>
<comment type="similarity">
    <text evidence="2">Belongs to the UPF0173 family.</text>
</comment>
<dbReference type="Proteomes" id="UP000195607">
    <property type="component" value="Chromosome I"/>
</dbReference>
<gene>
    <name evidence="4" type="ORF">CSP5_1454</name>
</gene>
<evidence type="ECO:0000256" key="2">
    <source>
        <dbReference type="HAMAP-Rule" id="MF_00457"/>
    </source>
</evidence>
<reference evidence="4 5" key="1">
    <citation type="submission" date="2016-04" db="EMBL/GenBank/DDBJ databases">
        <authorList>
            <person name="Evans L.H."/>
            <person name="Alamgir A."/>
            <person name="Owens N."/>
            <person name="Weber N.D."/>
            <person name="Virtaneva K."/>
            <person name="Barbian K."/>
            <person name="Babar A."/>
            <person name="Rosenke K."/>
        </authorList>
    </citation>
    <scope>NUCLEOTIDE SEQUENCE [LARGE SCALE GENOMIC DNA]</scope>
    <source>
        <strain evidence="5">S5(T) (JCM 30642 \VKM B-2941)</strain>
    </source>
</reference>
<dbReference type="RefSeq" id="WP_148689980.1">
    <property type="nucleotide sequence ID" value="NZ_LT671858.1"/>
</dbReference>
<dbReference type="InterPro" id="IPR001279">
    <property type="entry name" value="Metallo-B-lactamas"/>
</dbReference>
<evidence type="ECO:0000259" key="3">
    <source>
        <dbReference type="SMART" id="SM00849"/>
    </source>
</evidence>
<dbReference type="GeneID" id="41588695"/>
<evidence type="ECO:0000313" key="4">
    <source>
        <dbReference type="EMBL" id="SIM74619.1"/>
    </source>
</evidence>
<dbReference type="SUPFAM" id="SSF56281">
    <property type="entry name" value="Metallo-hydrolase/oxidoreductase"/>
    <property type="match status" value="1"/>
</dbReference>
<organism evidence="4 5">
    <name type="scientific">Cuniculiplasma divulgatum</name>
    <dbReference type="NCBI Taxonomy" id="1673428"/>
    <lineage>
        <taxon>Archaea</taxon>
        <taxon>Methanobacteriati</taxon>
        <taxon>Thermoplasmatota</taxon>
        <taxon>Thermoplasmata</taxon>
        <taxon>Thermoplasmatales</taxon>
        <taxon>Cuniculiplasmataceae</taxon>
        <taxon>Cuniculiplasma</taxon>
    </lineage>
</organism>
<accession>A0A1N5VPB6</accession>
<dbReference type="Gene3D" id="3.60.15.10">
    <property type="entry name" value="Ribonuclease Z/Hydroxyacylglutathione hydrolase-like"/>
    <property type="match status" value="1"/>
</dbReference>
<name>A0A1N5VPB6_9ARCH</name>
<dbReference type="AlphaFoldDB" id="A0A1N5VPB6"/>
<dbReference type="InterPro" id="IPR036866">
    <property type="entry name" value="RibonucZ/Hydroxyglut_hydro"/>
</dbReference>
<dbReference type="NCBIfam" id="NF001911">
    <property type="entry name" value="PRK00685.1"/>
    <property type="match status" value="1"/>
</dbReference>
<sequence>MTEKLKIRWNSHACFEIEGSKKIIIDPFLEGNPKATRKKEDVKADIVIVTHGHGDHVGDALFIAKKNSAPVVTMVELAWLLKEKEESLEVHDINYSGSVTVDGVKITAVPAYHSSSYDGKYAGNPGGMIIEMEGRTLYHAGDTGVFMDMELIGKMYHPEIAMLPIGGHYTMAPKEAAKAVEMIKPQIAIPMHYSTFPAIEQNPDEFRKEVERNSTSKVRIMSIDQTIEV</sequence>
<dbReference type="InterPro" id="IPR022877">
    <property type="entry name" value="UPF0173"/>
</dbReference>
<evidence type="ECO:0000256" key="1">
    <source>
        <dbReference type="ARBA" id="ARBA00022801"/>
    </source>
</evidence>
<dbReference type="HAMAP" id="MF_00457">
    <property type="entry name" value="UPF0173"/>
    <property type="match status" value="1"/>
</dbReference>
<feature type="domain" description="Metallo-beta-lactamase" evidence="3">
    <location>
        <begin position="11"/>
        <end position="192"/>
    </location>
</feature>
<proteinExistence type="inferred from homology"/>
<dbReference type="EMBL" id="LT671858">
    <property type="protein sequence ID" value="SIM74619.1"/>
    <property type="molecule type" value="Genomic_DNA"/>
</dbReference>
<dbReference type="PANTHER" id="PTHR43546:SF3">
    <property type="entry name" value="UPF0173 METAL-DEPENDENT HYDROLASE MJ1163"/>
    <property type="match status" value="1"/>
</dbReference>
<evidence type="ECO:0000313" key="5">
    <source>
        <dbReference type="Proteomes" id="UP000195607"/>
    </source>
</evidence>
<dbReference type="GO" id="GO:0016787">
    <property type="term" value="F:hydrolase activity"/>
    <property type="evidence" value="ECO:0007669"/>
    <property type="project" value="UniProtKB-UniRule"/>
</dbReference>
<dbReference type="InterPro" id="IPR050114">
    <property type="entry name" value="UPF0173_UPF0282_UlaG_hydrolase"/>
</dbReference>
<dbReference type="SMART" id="SM00849">
    <property type="entry name" value="Lactamase_B"/>
    <property type="match status" value="1"/>
</dbReference>
<protein>
    <recommendedName>
        <fullName evidence="2">UPF0173 metal-dependent hydrolase CSP5_1454</fullName>
    </recommendedName>
</protein>